<name>A0AA96LDI0_9BACL</name>
<evidence type="ECO:0000313" key="3">
    <source>
        <dbReference type="Proteomes" id="UP001305702"/>
    </source>
</evidence>
<keyword evidence="3" id="KW-1185">Reference proteome</keyword>
<gene>
    <name evidence="2" type="ORF">MJA45_27710</name>
</gene>
<protein>
    <submittedName>
        <fullName evidence="2">Uncharacterized protein</fullName>
    </submittedName>
</protein>
<feature type="coiled-coil region" evidence="1">
    <location>
        <begin position="7"/>
        <end position="37"/>
    </location>
</feature>
<dbReference type="Proteomes" id="UP001305702">
    <property type="component" value="Chromosome"/>
</dbReference>
<keyword evidence="1" id="KW-0175">Coiled coil</keyword>
<sequence length="56" mass="6691">MEPMVSMEQINRRIEELRSLEDQYKKTNNVSGRLNAKTRREELQRLKNSVLEKQAT</sequence>
<organism evidence="2 3">
    <name type="scientific">Paenibacillus aurantius</name>
    <dbReference type="NCBI Taxonomy" id="2918900"/>
    <lineage>
        <taxon>Bacteria</taxon>
        <taxon>Bacillati</taxon>
        <taxon>Bacillota</taxon>
        <taxon>Bacilli</taxon>
        <taxon>Bacillales</taxon>
        <taxon>Paenibacillaceae</taxon>
        <taxon>Paenibacillus</taxon>
    </lineage>
</organism>
<reference evidence="2 3" key="1">
    <citation type="submission" date="2022-02" db="EMBL/GenBank/DDBJ databases">
        <title>Paenibacillus sp. MBLB1776 Whole Genome Shotgun Sequencing.</title>
        <authorList>
            <person name="Hwang C.Y."/>
            <person name="Cho E.-S."/>
            <person name="Seo M.-J."/>
        </authorList>
    </citation>
    <scope>NUCLEOTIDE SEQUENCE [LARGE SCALE GENOMIC DNA]</scope>
    <source>
        <strain evidence="2 3">MBLB1776</strain>
    </source>
</reference>
<proteinExistence type="predicted"/>
<dbReference type="AlphaFoldDB" id="A0AA96LDI0"/>
<evidence type="ECO:0000313" key="2">
    <source>
        <dbReference type="EMBL" id="WNQ11340.1"/>
    </source>
</evidence>
<dbReference type="RefSeq" id="WP_315605116.1">
    <property type="nucleotide sequence ID" value="NZ_CP130318.1"/>
</dbReference>
<accession>A0AA96LDI0</accession>
<evidence type="ECO:0000256" key="1">
    <source>
        <dbReference type="SAM" id="Coils"/>
    </source>
</evidence>
<dbReference type="KEGG" id="paun:MJA45_27710"/>
<dbReference type="EMBL" id="CP130318">
    <property type="protein sequence ID" value="WNQ11340.1"/>
    <property type="molecule type" value="Genomic_DNA"/>
</dbReference>